<dbReference type="AlphaFoldDB" id="A0A495WK94"/>
<evidence type="ECO:0008006" key="3">
    <source>
        <dbReference type="Google" id="ProtNLM"/>
    </source>
</evidence>
<dbReference type="EMBL" id="RBXN01000001">
    <property type="protein sequence ID" value="RKT61514.1"/>
    <property type="molecule type" value="Genomic_DNA"/>
</dbReference>
<evidence type="ECO:0000313" key="1">
    <source>
        <dbReference type="EMBL" id="RKT61514.1"/>
    </source>
</evidence>
<keyword evidence="2" id="KW-1185">Reference proteome</keyword>
<comment type="caution">
    <text evidence="1">The sequence shown here is derived from an EMBL/GenBank/DDBJ whole genome shotgun (WGS) entry which is preliminary data.</text>
</comment>
<dbReference type="RefSeq" id="WP_022601217.1">
    <property type="nucleotide sequence ID" value="NZ_KI440797.1"/>
</dbReference>
<name>A0A495WK94_9BACT</name>
<dbReference type="GeneID" id="92927712"/>
<reference evidence="1 2" key="1">
    <citation type="submission" date="2018-10" db="EMBL/GenBank/DDBJ databases">
        <title>Genomic Encyclopedia of Archaeal and Bacterial Type Strains, Phase II (KMG-II): from individual species to whole genera.</title>
        <authorList>
            <person name="Goeker M."/>
        </authorList>
    </citation>
    <scope>NUCLEOTIDE SEQUENCE [LARGE SCALE GENOMIC DNA]</scope>
    <source>
        <strain evidence="1 2">NSB1</strain>
    </source>
</reference>
<protein>
    <recommendedName>
        <fullName evidence="3">DUF4145 domain-containing protein</fullName>
    </recommendedName>
</protein>
<proteinExistence type="predicted"/>
<sequence>MEKKLDDFISNLEGFENFSLSEQIDTFAYFILINQKYDGFIAKEIALCFHLLRLKPHTNIPYYLSSNSKDKNSKFIKQNGKYYIQRTFKQKLDERFGSPVLPAKVTSEFFPIDLLLNTRGYLVNVANQALASYNKGIYDGCSVLTRKLIEILIIECFEKHSIENRIKKSDGSFYFLSDLITELLKDPKWNITRNAKQAFPKIKKIGDMSAHNRRYVALKADLDSIKDDIRIVIGELIHLIDYPNWK</sequence>
<dbReference type="Proteomes" id="UP000269493">
    <property type="component" value="Unassembled WGS sequence"/>
</dbReference>
<dbReference type="OrthoDB" id="1436757at2"/>
<gene>
    <name evidence="1" type="ORF">BC742_0566</name>
</gene>
<evidence type="ECO:0000313" key="2">
    <source>
        <dbReference type="Proteomes" id="UP000269493"/>
    </source>
</evidence>
<accession>A0A495WK94</accession>
<organism evidence="1 2">
    <name type="scientific">Coprobacter fastidiosus NSB1 = JCM 33896</name>
    <dbReference type="NCBI Taxonomy" id="1349822"/>
    <lineage>
        <taxon>Bacteria</taxon>
        <taxon>Pseudomonadati</taxon>
        <taxon>Bacteroidota</taxon>
        <taxon>Bacteroidia</taxon>
        <taxon>Bacteroidales</taxon>
        <taxon>Barnesiellaceae</taxon>
        <taxon>Coprobacter</taxon>
    </lineage>
</organism>